<dbReference type="Proteomes" id="UP001056429">
    <property type="component" value="Unassembled WGS sequence"/>
</dbReference>
<dbReference type="AlphaFoldDB" id="A0A9J6P6L2"/>
<proteinExistence type="predicted"/>
<dbReference type="EMBL" id="JAGSOJ010000006">
    <property type="protein sequence ID" value="MCM1992482.1"/>
    <property type="molecule type" value="Genomic_DNA"/>
</dbReference>
<reference evidence="1" key="1">
    <citation type="journal article" date="2021" name="mSystems">
        <title>Bacteria and Archaea Synergistically Convert Glycine Betaine to Biogenic Methane in the Formosa Cold Seep of the South China Sea.</title>
        <authorList>
            <person name="Li L."/>
            <person name="Zhang W."/>
            <person name="Zhang S."/>
            <person name="Song L."/>
            <person name="Sun Q."/>
            <person name="Zhang H."/>
            <person name="Xiang H."/>
            <person name="Dong X."/>
        </authorList>
    </citation>
    <scope>NUCLEOTIDE SEQUENCE</scope>
    <source>
        <strain evidence="1">ZWT</strain>
    </source>
</reference>
<protein>
    <submittedName>
        <fullName evidence="1">Uncharacterized protein</fullName>
    </submittedName>
</protein>
<gene>
    <name evidence="1" type="ORF">KDK92_22440</name>
</gene>
<dbReference type="RefSeq" id="WP_250861647.1">
    <property type="nucleotide sequence ID" value="NZ_JAGSOJ010000006.1"/>
</dbReference>
<organism evidence="1 2">
    <name type="scientific">Oceanirhabdus seepicola</name>
    <dbReference type="NCBI Taxonomy" id="2828781"/>
    <lineage>
        <taxon>Bacteria</taxon>
        <taxon>Bacillati</taxon>
        <taxon>Bacillota</taxon>
        <taxon>Clostridia</taxon>
        <taxon>Eubacteriales</taxon>
        <taxon>Clostridiaceae</taxon>
        <taxon>Oceanirhabdus</taxon>
    </lineage>
</organism>
<sequence length="277" mass="32470">MSFYEVPSNEVMASLKNVIKMGEKAKISKEVNVGEIFYREVVLSKKSFPSLKKVDSGILYIDDNNKVVDDEKLIKKLGRDFYFYSAFFDESSNKSLVNALQNEGDVERDRKDYSEAIEAADILISEGMKQAELIKTITEKVLTLREKTNTILNDIMNQYDEFTKKQGTLNEEFLEEVNDKYKELMRVNFEKVLIINKGINIYDNVQDAAYKKKKRLKVRFNTSVVSPINKLDYVISYYKRIIKTYQSVINLNMMQYMKQHERFEKSNVDERLSLVRK</sequence>
<accession>A0A9J6P6L2</accession>
<evidence type="ECO:0000313" key="1">
    <source>
        <dbReference type="EMBL" id="MCM1992482.1"/>
    </source>
</evidence>
<comment type="caution">
    <text evidence="1">The sequence shown here is derived from an EMBL/GenBank/DDBJ whole genome shotgun (WGS) entry which is preliminary data.</text>
</comment>
<keyword evidence="2" id="KW-1185">Reference proteome</keyword>
<evidence type="ECO:0000313" key="2">
    <source>
        <dbReference type="Proteomes" id="UP001056429"/>
    </source>
</evidence>
<name>A0A9J6P6L2_9CLOT</name>
<reference evidence="1" key="2">
    <citation type="submission" date="2021-04" db="EMBL/GenBank/DDBJ databases">
        <authorList>
            <person name="Dong X."/>
        </authorList>
    </citation>
    <scope>NUCLEOTIDE SEQUENCE</scope>
    <source>
        <strain evidence="1">ZWT</strain>
    </source>
</reference>